<name>A0AAV5B7R3_9ACTN</name>
<comment type="caution">
    <text evidence="2">The sequence shown here is derived from an EMBL/GenBank/DDBJ whole genome shotgun (WGS) entry which is preliminary data.</text>
</comment>
<dbReference type="AlphaFoldDB" id="A0AAV5B7R3"/>
<dbReference type="InterPro" id="IPR051541">
    <property type="entry name" value="PTS_SugarTrans_NitroReg"/>
</dbReference>
<dbReference type="PROSITE" id="PS51094">
    <property type="entry name" value="PTS_EIIA_TYPE_2"/>
    <property type="match status" value="1"/>
</dbReference>
<dbReference type="Proteomes" id="UP001055025">
    <property type="component" value="Unassembled WGS sequence"/>
</dbReference>
<dbReference type="SUPFAM" id="SSF55804">
    <property type="entry name" value="Phoshotransferase/anion transport protein"/>
    <property type="match status" value="1"/>
</dbReference>
<keyword evidence="2" id="KW-0813">Transport</keyword>
<sequence>MSAGQCDLFSPDTVYLPASGTREGVLKEVSADLLSKGLVTEGFLPNLLERERAYPTGMDLSVVDPGLPNFAAPHTECEFVRETRLVPVRLARPVPWGDMLDPSHEVEVSFLFMILNKDMEAQTGILARVMDFVNGLGPQGLRDFFSLSDPAEINAFLTERFPPSAG</sequence>
<dbReference type="InterPro" id="IPR016152">
    <property type="entry name" value="PTrfase/Anion_transptr"/>
</dbReference>
<evidence type="ECO:0000313" key="3">
    <source>
        <dbReference type="Proteomes" id="UP001055025"/>
    </source>
</evidence>
<evidence type="ECO:0000313" key="2">
    <source>
        <dbReference type="EMBL" id="GJM55905.1"/>
    </source>
</evidence>
<keyword evidence="3" id="KW-1185">Reference proteome</keyword>
<dbReference type="EMBL" id="BQKC01000001">
    <property type="protein sequence ID" value="GJM55905.1"/>
    <property type="molecule type" value="Genomic_DNA"/>
</dbReference>
<dbReference type="PANTHER" id="PTHR47738">
    <property type="entry name" value="PTS SYSTEM FRUCTOSE-LIKE EIIA COMPONENT-RELATED"/>
    <property type="match status" value="1"/>
</dbReference>
<gene>
    <name evidence="2" type="ORF">ATOP_15600</name>
</gene>
<dbReference type="RefSeq" id="WP_135978255.1">
    <property type="nucleotide sequence ID" value="NZ_BQKC01000001.1"/>
</dbReference>
<evidence type="ECO:0000259" key="1">
    <source>
        <dbReference type="PROSITE" id="PS51094"/>
    </source>
</evidence>
<organism evidence="2 3">
    <name type="scientific">Granulimonas faecalis</name>
    <dbReference type="NCBI Taxonomy" id="2894155"/>
    <lineage>
        <taxon>Bacteria</taxon>
        <taxon>Bacillati</taxon>
        <taxon>Actinomycetota</taxon>
        <taxon>Coriobacteriia</taxon>
        <taxon>Coriobacteriales</taxon>
        <taxon>Kribbibacteriaceae</taxon>
        <taxon>Granulimonas</taxon>
    </lineage>
</organism>
<feature type="domain" description="PTS EIIA type-2" evidence="1">
    <location>
        <begin position="7"/>
        <end position="160"/>
    </location>
</feature>
<dbReference type="Gene3D" id="3.40.930.10">
    <property type="entry name" value="Mannitol-specific EII, Chain A"/>
    <property type="match status" value="1"/>
</dbReference>
<accession>A0AAV5B7R3</accession>
<dbReference type="Pfam" id="PF00359">
    <property type="entry name" value="PTS_EIIA_2"/>
    <property type="match status" value="1"/>
</dbReference>
<proteinExistence type="predicted"/>
<protein>
    <submittedName>
        <fullName evidence="2">PTS sugar transporter subunit IIA</fullName>
    </submittedName>
</protein>
<dbReference type="PANTHER" id="PTHR47738:SF3">
    <property type="entry name" value="PHOSPHOTRANSFERASE SYSTEM MANNITOL_FRUCTOSE-SPECIFIC IIA DOMAIN CONTAINING PROTEIN"/>
    <property type="match status" value="1"/>
</dbReference>
<reference evidence="2" key="1">
    <citation type="journal article" date="2022" name="Int. J. Syst. Evol. Microbiol.">
        <title>Granulimonas faecalis gen. nov., sp. nov., and Leptogranulimonas caecicola gen. nov., sp. nov., novel lactate-producing Atopobiaceae bacteria isolated from mouse intestines, and an emended description of the family Atopobiaceae.</title>
        <authorList>
            <person name="Morinaga K."/>
            <person name="Kusada H."/>
            <person name="Sakamoto S."/>
            <person name="Murakami T."/>
            <person name="Toyoda A."/>
            <person name="Mori H."/>
            <person name="Meng X.Y."/>
            <person name="Takashino M."/>
            <person name="Murotomi K."/>
            <person name="Tamaki H."/>
        </authorList>
    </citation>
    <scope>NUCLEOTIDE SEQUENCE</scope>
    <source>
        <strain evidence="2">OPF53</strain>
    </source>
</reference>
<keyword evidence="2" id="KW-0762">Sugar transport</keyword>
<dbReference type="InterPro" id="IPR002178">
    <property type="entry name" value="PTS_EIIA_type-2_dom"/>
</dbReference>